<dbReference type="VEuPathDB" id="FungiDB:HMPREF1120_09025"/>
<dbReference type="AlphaFoldDB" id="H6CBE0"/>
<feature type="region of interest" description="Disordered" evidence="1">
    <location>
        <begin position="1"/>
        <end position="27"/>
    </location>
</feature>
<evidence type="ECO:0000256" key="1">
    <source>
        <dbReference type="SAM" id="MobiDB-lite"/>
    </source>
</evidence>
<proteinExistence type="predicted"/>
<reference evidence="2" key="1">
    <citation type="submission" date="2011-07" db="EMBL/GenBank/DDBJ databases">
        <title>The Genome Sequence of Exophiala (Wangiella) dermatitidis NIH/UT8656.</title>
        <authorList>
            <consortium name="The Broad Institute Genome Sequencing Platform"/>
            <person name="Cuomo C."/>
            <person name="Wang Z."/>
            <person name="Hunicke-Smith S."/>
            <person name="Szanislo P.J."/>
            <person name="Earl A."/>
            <person name="Young S.K."/>
            <person name="Zeng Q."/>
            <person name="Gargeya S."/>
            <person name="Fitzgerald M."/>
            <person name="Haas B."/>
            <person name="Abouelleil A."/>
            <person name="Alvarado L."/>
            <person name="Arachchi H.M."/>
            <person name="Berlin A."/>
            <person name="Brown A."/>
            <person name="Chapman S.B."/>
            <person name="Chen Z."/>
            <person name="Dunbar C."/>
            <person name="Freedman E."/>
            <person name="Gearin G."/>
            <person name="Gellesch M."/>
            <person name="Goldberg J."/>
            <person name="Griggs A."/>
            <person name="Gujja S."/>
            <person name="Heiman D."/>
            <person name="Howarth C."/>
            <person name="Larson L."/>
            <person name="Lui A."/>
            <person name="MacDonald P.J.P."/>
            <person name="Montmayeur A."/>
            <person name="Murphy C."/>
            <person name="Neiman D."/>
            <person name="Pearson M."/>
            <person name="Priest M."/>
            <person name="Roberts A."/>
            <person name="Saif S."/>
            <person name="Shea T."/>
            <person name="Shenoy N."/>
            <person name="Sisk P."/>
            <person name="Stolte C."/>
            <person name="Sykes S."/>
            <person name="Wortman J."/>
            <person name="Nusbaum C."/>
            <person name="Birren B."/>
        </authorList>
    </citation>
    <scope>NUCLEOTIDE SEQUENCE</scope>
    <source>
        <strain evidence="2">NIH/UT8656</strain>
    </source>
</reference>
<dbReference type="HOGENOM" id="CLU_2061493_0_0_1"/>
<dbReference type="EMBL" id="JH226137">
    <property type="protein sequence ID" value="EHY61087.1"/>
    <property type="molecule type" value="Genomic_DNA"/>
</dbReference>
<protein>
    <submittedName>
        <fullName evidence="2">Uncharacterized protein</fullName>
    </submittedName>
</protein>
<dbReference type="GeneID" id="20313664"/>
<gene>
    <name evidence="2" type="ORF">HMPREF1120_09025</name>
</gene>
<dbReference type="RefSeq" id="XP_009161548.1">
    <property type="nucleotide sequence ID" value="XM_009163300.1"/>
</dbReference>
<dbReference type="InParanoid" id="H6CBE0"/>
<feature type="compositionally biased region" description="Basic and acidic residues" evidence="1">
    <location>
        <begin position="18"/>
        <end position="27"/>
    </location>
</feature>
<keyword evidence="3" id="KW-1185">Reference proteome</keyword>
<accession>H6CBE0</accession>
<evidence type="ECO:0000313" key="3">
    <source>
        <dbReference type="Proteomes" id="UP000007304"/>
    </source>
</evidence>
<dbReference type="Proteomes" id="UP000007304">
    <property type="component" value="Unassembled WGS sequence"/>
</dbReference>
<name>H6CBE0_EXODN</name>
<evidence type="ECO:0000313" key="2">
    <source>
        <dbReference type="EMBL" id="EHY61087.1"/>
    </source>
</evidence>
<organism evidence="2 3">
    <name type="scientific">Exophiala dermatitidis (strain ATCC 34100 / CBS 525.76 / NIH/UT8656)</name>
    <name type="common">Black yeast</name>
    <name type="synonym">Wangiella dermatitidis</name>
    <dbReference type="NCBI Taxonomy" id="858893"/>
    <lineage>
        <taxon>Eukaryota</taxon>
        <taxon>Fungi</taxon>
        <taxon>Dikarya</taxon>
        <taxon>Ascomycota</taxon>
        <taxon>Pezizomycotina</taxon>
        <taxon>Eurotiomycetes</taxon>
        <taxon>Chaetothyriomycetidae</taxon>
        <taxon>Chaetothyriales</taxon>
        <taxon>Herpotrichiellaceae</taxon>
        <taxon>Exophiala</taxon>
    </lineage>
</organism>
<sequence length="119" mass="13585">MGSRQCSAHWQKPNQKRKAGEGSNDRPTRWFDWLAEHQRRRWLDGVDREETEKGGVKRTGRDCSRARIAANPCHRRSANRYLTALGANRGAPTASYRRCRGQVRDGFRPTAAYCALVQA</sequence>